<reference evidence="6" key="2">
    <citation type="submission" date="2020-04" db="EMBL/GenBank/DDBJ databases">
        <authorList>
            <consortium name="NCBI Genome Project"/>
        </authorList>
    </citation>
    <scope>NUCLEOTIDE SEQUENCE</scope>
    <source>
        <strain evidence="6">CBS 342.82</strain>
    </source>
</reference>
<dbReference type="GeneID" id="54360352"/>
<evidence type="ECO:0000259" key="4">
    <source>
        <dbReference type="PROSITE" id="PS51203"/>
    </source>
</evidence>
<dbReference type="SMART" id="SM00028">
    <property type="entry name" value="TPR"/>
    <property type="match status" value="3"/>
</dbReference>
<sequence>MASHAARGKKALEAKEYDAAIQAYTDAIKEFPTSPDYFIQRSTAYQRAQKTDEALRDAEQAVVNAQQRGKKDLIIEAQQRRGIALCQLGRYGDAQYVLNLVKEKSPEHKNAIMWLNKIEISLRKLEADDERRKVTATETPIIEANESKVTAPGTAGGQDAPSSASTTVLPIASAPPAPQQTPASKIRHEWYQNTEHIYFTLLARGVPKDQTEIETTSTSLSISFPLVTDSTYEMTLDPLYAPILAEKTITKVMPSKVEIILFKAQAGQKWPSLEGTEATHATASDNIDATSTSHNPAPPKPIDRPPAYPTSSRTGPKNWDTITSNLSKKSSETATADGATTVVAEEDDDDDTEGGDATNNFFKKLYKNASPEVRRAMMKSYTESNGTSLSTSWDEVKKGKVETLPPDGMEAKEW</sequence>
<dbReference type="Pfam" id="PF05002">
    <property type="entry name" value="SGS"/>
    <property type="match status" value="1"/>
</dbReference>
<evidence type="ECO:0000313" key="5">
    <source>
        <dbReference type="Proteomes" id="UP000504637"/>
    </source>
</evidence>
<evidence type="ECO:0000259" key="3">
    <source>
        <dbReference type="PROSITE" id="PS51048"/>
    </source>
</evidence>
<dbReference type="InterPro" id="IPR008978">
    <property type="entry name" value="HSP20-like_chaperone"/>
</dbReference>
<feature type="compositionally biased region" description="Polar residues" evidence="2">
    <location>
        <begin position="279"/>
        <end position="295"/>
    </location>
</feature>
<feature type="compositionally biased region" description="Low complexity" evidence="2">
    <location>
        <begin position="332"/>
        <end position="343"/>
    </location>
</feature>
<evidence type="ECO:0000256" key="1">
    <source>
        <dbReference type="ARBA" id="ARBA00008509"/>
    </source>
</evidence>
<dbReference type="RefSeq" id="XP_033459971.1">
    <property type="nucleotide sequence ID" value="XM_033602552.1"/>
</dbReference>
<dbReference type="SUPFAM" id="SSF49764">
    <property type="entry name" value="HSP20-like chaperones"/>
    <property type="match status" value="1"/>
</dbReference>
<dbReference type="Proteomes" id="UP000504637">
    <property type="component" value="Unplaced"/>
</dbReference>
<protein>
    <submittedName>
        <fullName evidence="6">SGS-domain-containing protein</fullName>
    </submittedName>
</protein>
<feature type="region of interest" description="Disordered" evidence="2">
    <location>
        <begin position="271"/>
        <end position="358"/>
    </location>
</feature>
<dbReference type="PROSITE" id="PS51048">
    <property type="entry name" value="SGS"/>
    <property type="match status" value="1"/>
</dbReference>
<gene>
    <name evidence="6" type="ORF">K489DRAFT_357124</name>
</gene>
<evidence type="ECO:0000256" key="2">
    <source>
        <dbReference type="SAM" id="MobiDB-lite"/>
    </source>
</evidence>
<feature type="compositionally biased region" description="Pro residues" evidence="2">
    <location>
        <begin position="296"/>
        <end position="308"/>
    </location>
</feature>
<name>A0A6J3M4H8_9PEZI</name>
<dbReference type="GO" id="GO:0051087">
    <property type="term" value="F:protein-folding chaperone binding"/>
    <property type="evidence" value="ECO:0007669"/>
    <property type="project" value="InterPro"/>
</dbReference>
<dbReference type="OrthoDB" id="1898560at2759"/>
<feature type="compositionally biased region" description="Acidic residues" evidence="2">
    <location>
        <begin position="344"/>
        <end position="354"/>
    </location>
</feature>
<dbReference type="Gene3D" id="2.60.40.790">
    <property type="match status" value="1"/>
</dbReference>
<dbReference type="CDD" id="cd06466">
    <property type="entry name" value="p23_CS_SGT1_like"/>
    <property type="match status" value="1"/>
</dbReference>
<dbReference type="Gene3D" id="1.25.40.10">
    <property type="entry name" value="Tetratricopeptide repeat domain"/>
    <property type="match status" value="1"/>
</dbReference>
<feature type="region of interest" description="Disordered" evidence="2">
    <location>
        <begin position="381"/>
        <end position="414"/>
    </location>
</feature>
<dbReference type="SUPFAM" id="SSF48452">
    <property type="entry name" value="TPR-like"/>
    <property type="match status" value="1"/>
</dbReference>
<accession>A0A6J3M4H8</accession>
<dbReference type="InterPro" id="IPR011990">
    <property type="entry name" value="TPR-like_helical_dom_sf"/>
</dbReference>
<feature type="region of interest" description="Disordered" evidence="2">
    <location>
        <begin position="128"/>
        <end position="184"/>
    </location>
</feature>
<comment type="similarity">
    <text evidence="1">Belongs to the SGT1 family.</text>
</comment>
<feature type="compositionally biased region" description="Polar residues" evidence="2">
    <location>
        <begin position="310"/>
        <end position="328"/>
    </location>
</feature>
<dbReference type="AlphaFoldDB" id="A0A6J3M4H8"/>
<dbReference type="PANTHER" id="PTHR45862">
    <property type="entry name" value="PROTEIN SGT1 HOMOLOG"/>
    <property type="match status" value="1"/>
</dbReference>
<dbReference type="Pfam" id="PF04969">
    <property type="entry name" value="CS"/>
    <property type="match status" value="1"/>
</dbReference>
<dbReference type="InterPro" id="IPR019734">
    <property type="entry name" value="TPR_rpt"/>
</dbReference>
<organism evidence="6">
    <name type="scientific">Dissoconium aciculare CBS 342.82</name>
    <dbReference type="NCBI Taxonomy" id="1314786"/>
    <lineage>
        <taxon>Eukaryota</taxon>
        <taxon>Fungi</taxon>
        <taxon>Dikarya</taxon>
        <taxon>Ascomycota</taxon>
        <taxon>Pezizomycotina</taxon>
        <taxon>Dothideomycetes</taxon>
        <taxon>Dothideomycetidae</taxon>
        <taxon>Mycosphaerellales</taxon>
        <taxon>Dissoconiaceae</taxon>
        <taxon>Dissoconium</taxon>
    </lineage>
</organism>
<proteinExistence type="inferred from homology"/>
<dbReference type="InterPro" id="IPR007052">
    <property type="entry name" value="CS_dom"/>
</dbReference>
<dbReference type="PROSITE" id="PS51203">
    <property type="entry name" value="CS"/>
    <property type="match status" value="1"/>
</dbReference>
<dbReference type="InterPro" id="IPR044563">
    <property type="entry name" value="Sgt1-like"/>
</dbReference>
<keyword evidence="5" id="KW-1185">Reference proteome</keyword>
<dbReference type="InterPro" id="IPR007699">
    <property type="entry name" value="SGS_dom"/>
</dbReference>
<reference evidence="6" key="1">
    <citation type="submission" date="2020-01" db="EMBL/GenBank/DDBJ databases">
        <authorList>
            <consortium name="DOE Joint Genome Institute"/>
            <person name="Haridas S."/>
            <person name="Albert R."/>
            <person name="Binder M."/>
            <person name="Bloem J."/>
            <person name="Labutti K."/>
            <person name="Salamov A."/>
            <person name="Andreopoulos B."/>
            <person name="Baker S.E."/>
            <person name="Barry K."/>
            <person name="Bills G."/>
            <person name="Bluhm B.H."/>
            <person name="Cannon C."/>
            <person name="Castanera R."/>
            <person name="Culley D.E."/>
            <person name="Daum C."/>
            <person name="Ezra D."/>
            <person name="Gonzalez J.B."/>
            <person name="Henrissat B."/>
            <person name="Kuo A."/>
            <person name="Liang C."/>
            <person name="Lipzen A."/>
            <person name="Lutzoni F."/>
            <person name="Magnuson J."/>
            <person name="Mondo S."/>
            <person name="Nolan M."/>
            <person name="Ohm R."/>
            <person name="Pangilinan J."/>
            <person name="Park H.-J."/>
            <person name="Ramirez L."/>
            <person name="Alfaro M."/>
            <person name="Sun H."/>
            <person name="Tritt A."/>
            <person name="Yoshinaga Y."/>
            <person name="Zwiers L.-H."/>
            <person name="Turgeon B.G."/>
            <person name="Goodwin S.B."/>
            <person name="Spatafora J.W."/>
            <person name="Crous P.W."/>
            <person name="Grigoriev I.V."/>
        </authorList>
    </citation>
    <scope>NUCLEOTIDE SEQUENCE</scope>
    <source>
        <strain evidence="6">CBS 342.82</strain>
    </source>
</reference>
<reference evidence="6" key="3">
    <citation type="submission" date="2025-08" db="UniProtKB">
        <authorList>
            <consortium name="RefSeq"/>
        </authorList>
    </citation>
    <scope>IDENTIFICATION</scope>
    <source>
        <strain evidence="6">CBS 342.82</strain>
    </source>
</reference>
<evidence type="ECO:0000313" key="6">
    <source>
        <dbReference type="RefSeq" id="XP_033459971.1"/>
    </source>
</evidence>
<feature type="compositionally biased region" description="Polar residues" evidence="2">
    <location>
        <begin position="381"/>
        <end position="393"/>
    </location>
</feature>
<feature type="domain" description="SGS" evidence="3">
    <location>
        <begin position="307"/>
        <end position="414"/>
    </location>
</feature>
<feature type="domain" description="CS" evidence="4">
    <location>
        <begin position="183"/>
        <end position="274"/>
    </location>
</feature>